<accession>A0ABU3Y178</accession>
<protein>
    <submittedName>
        <fullName evidence="1">Uncharacterized protein</fullName>
    </submittedName>
</protein>
<organism evidence="1 2">
    <name type="scientific">Metapseudomonas otitidis</name>
    <dbReference type="NCBI Taxonomy" id="319939"/>
    <lineage>
        <taxon>Bacteria</taxon>
        <taxon>Pseudomonadati</taxon>
        <taxon>Pseudomonadota</taxon>
        <taxon>Gammaproteobacteria</taxon>
        <taxon>Pseudomonadales</taxon>
        <taxon>Pseudomonadaceae</taxon>
        <taxon>Metapseudomonas</taxon>
    </lineage>
</organism>
<dbReference type="EMBL" id="JAWJUL010000358">
    <property type="protein sequence ID" value="MDV3443906.1"/>
    <property type="molecule type" value="Genomic_DNA"/>
</dbReference>
<evidence type="ECO:0000313" key="2">
    <source>
        <dbReference type="Proteomes" id="UP001273935"/>
    </source>
</evidence>
<dbReference type="InterPro" id="IPR029066">
    <property type="entry name" value="PLP-binding_barrel"/>
</dbReference>
<dbReference type="SUPFAM" id="SSF51419">
    <property type="entry name" value="PLP-binding barrel"/>
    <property type="match status" value="1"/>
</dbReference>
<keyword evidence="2" id="KW-1185">Reference proteome</keyword>
<dbReference type="Gene3D" id="3.20.20.10">
    <property type="entry name" value="Alanine racemase"/>
    <property type="match status" value="1"/>
</dbReference>
<name>A0ABU3Y178_9GAMM</name>
<feature type="non-terminal residue" evidence="1">
    <location>
        <position position="1"/>
    </location>
</feature>
<comment type="caution">
    <text evidence="1">The sequence shown here is derived from an EMBL/GenBank/DDBJ whole genome shotgun (WGS) entry which is preliminary data.</text>
</comment>
<sequence length="72" mass="7313">GGAFGDRRFEVVAHAHGQGVEGEVQVGHQLAQAGEGSKSGCAPEDLPALAKAVAGLPNLRLRGLMAIPEPTD</sequence>
<proteinExistence type="predicted"/>
<reference evidence="1 2" key="1">
    <citation type="submission" date="2023-10" db="EMBL/GenBank/DDBJ databases">
        <title>Pseudomonas otitidis isolated from a paediatric patient with cystic fibrosis in Chile.</title>
        <authorList>
            <person name="Amsteins-Romero L."/>
            <person name="Opazo-Capurro A."/>
            <person name="Matus-Kohler M."/>
            <person name="Gonzalez-Rocha G."/>
        </authorList>
    </citation>
    <scope>NUCLEOTIDE SEQUENCE [LARGE SCALE GENOMIC DNA]</scope>
    <source>
        <strain evidence="1 2">P-714</strain>
    </source>
</reference>
<feature type="non-terminal residue" evidence="1">
    <location>
        <position position="72"/>
    </location>
</feature>
<dbReference type="Proteomes" id="UP001273935">
    <property type="component" value="Unassembled WGS sequence"/>
</dbReference>
<evidence type="ECO:0000313" key="1">
    <source>
        <dbReference type="EMBL" id="MDV3443906.1"/>
    </source>
</evidence>
<gene>
    <name evidence="1" type="ORF">R0G64_31330</name>
</gene>